<dbReference type="GO" id="GO:0003677">
    <property type="term" value="F:DNA binding"/>
    <property type="evidence" value="ECO:0007669"/>
    <property type="project" value="TreeGrafter"/>
</dbReference>
<feature type="region of interest" description="Disordered" evidence="1">
    <location>
        <begin position="766"/>
        <end position="837"/>
    </location>
</feature>
<dbReference type="EMBL" id="LK056662">
    <property type="protein sequence ID" value="CDU22953.1"/>
    <property type="molecule type" value="Genomic_DNA"/>
</dbReference>
<dbReference type="OrthoDB" id="5572844at2759"/>
<evidence type="ECO:0008006" key="3">
    <source>
        <dbReference type="Google" id="ProtNLM"/>
    </source>
</evidence>
<gene>
    <name evidence="2" type="ORF">SPSC_01583</name>
</gene>
<feature type="compositionally biased region" description="Polar residues" evidence="1">
    <location>
        <begin position="766"/>
        <end position="782"/>
    </location>
</feature>
<feature type="region of interest" description="Disordered" evidence="1">
    <location>
        <begin position="322"/>
        <end position="345"/>
    </location>
</feature>
<proteinExistence type="predicted"/>
<dbReference type="Pfam" id="PF09729">
    <property type="entry name" value="Gti1_Pac2"/>
    <property type="match status" value="1"/>
</dbReference>
<feature type="region of interest" description="Disordered" evidence="1">
    <location>
        <begin position="545"/>
        <end position="588"/>
    </location>
</feature>
<evidence type="ECO:0000256" key="1">
    <source>
        <dbReference type="SAM" id="MobiDB-lite"/>
    </source>
</evidence>
<feature type="compositionally biased region" description="Low complexity" evidence="1">
    <location>
        <begin position="323"/>
        <end position="336"/>
    </location>
</feature>
<dbReference type="AlphaFoldDB" id="A0A127ZBW7"/>
<feature type="region of interest" description="Disordered" evidence="1">
    <location>
        <begin position="605"/>
        <end position="629"/>
    </location>
</feature>
<reference evidence="2" key="1">
    <citation type="submission" date="2014-06" db="EMBL/GenBank/DDBJ databases">
        <authorList>
            <person name="Ju J."/>
            <person name="Zhang J."/>
        </authorList>
    </citation>
    <scope>NUCLEOTIDE SEQUENCE</scope>
    <source>
        <strain evidence="2">SscI8</strain>
    </source>
</reference>
<dbReference type="InterPro" id="IPR018608">
    <property type="entry name" value="Gti1/Pac2"/>
</dbReference>
<protein>
    <recommendedName>
        <fullName evidence="3">cAMP-independent regulatory protein pac2</fullName>
    </recommendedName>
</protein>
<dbReference type="PANTHER" id="PTHR28027">
    <property type="entry name" value="TRANSCRIPTIONAL REGULATOR MIT1"/>
    <property type="match status" value="1"/>
</dbReference>
<feature type="compositionally biased region" description="Polar residues" evidence="1">
    <location>
        <begin position="614"/>
        <end position="629"/>
    </location>
</feature>
<feature type="compositionally biased region" description="Low complexity" evidence="1">
    <location>
        <begin position="568"/>
        <end position="583"/>
    </location>
</feature>
<feature type="region of interest" description="Disordered" evidence="1">
    <location>
        <begin position="88"/>
        <end position="127"/>
    </location>
</feature>
<sequence>MGSNQIATFHGYVHSTRDALLIFEAVRRGMLPKITRRLRDDERKQIASGTIFVFDEVESSIKRWTDGMIWSPSRILNNFLVYREVEKKDPKPAPDQPAFATSHSSYGMSGVPVNSSSSSSSSSSNLAVNNSVRSVHLTLMPNAMDSDGQVTHYKQEHNTYHSLDGVASSSNAVYADHDGYFGPQSHAQQSAPIQSHPQAAGLVGMIDSHGASSSSIKREADLDRTIVGSLTSSYPFVRDGLCKKTISIQVEGSTQHLISYYKIDDVHNSRLTIPSSLPEIASLRISPIFLQKSNFRYPPIVETGLDGLPLYVGESTDNAMRASGHVSSGNESFSSSETRHDGLGRAASRSLSIYSPGLPPDASHVELQSQRYPHQIGGDGMLPMSATLPPSSSPYRGRRSSDAPRRRTNSRYEPYQQAAPFGHGIAAQQLYSSTGVGDNGTITPSGRRPFLGGARNYGEVDATSTYPAEHETFALQRQQDEGFFGAEQVGQSTNGGPHVPHMEPHTSFQPPFPSGSMAPVVPSQPGRGSAGYYTDFLPNRSEHFTGMKQEQGDPFHFSSRVTRGSWDSNQPSHSSSFSHNLQPAPATSQGLMQMPIQSQSSFGAHFYPRLAGSPPNTGSSHDSRNSYFGSNIAHAPGHIGEVIDGVHAPAATRLEDATYSSRPISRAGEGGYTADLDAADVVKTGALEALRVHSDPASPYPRSQQQQQQLPANETPGLDAYGRPSSAVEGHSFYAQQTSQPAAEHNSIQLDQNAFGRQHLAYSAQESGNTTAHNEKTWSSTPAADDNGAMDANQGFPPRPGTSHDQGYQHNFRNETSNASATDESGLEKVMLTRPAP</sequence>
<name>A0A127ZBW7_9BASI</name>
<feature type="compositionally biased region" description="Low complexity" evidence="1">
    <location>
        <begin position="109"/>
        <end position="127"/>
    </location>
</feature>
<feature type="region of interest" description="Disordered" evidence="1">
    <location>
        <begin position="508"/>
        <end position="532"/>
    </location>
</feature>
<evidence type="ECO:0000313" key="2">
    <source>
        <dbReference type="EMBL" id="CDU22953.1"/>
    </source>
</evidence>
<accession>A0A127ZBW7</accession>
<feature type="compositionally biased region" description="Polar residues" evidence="1">
    <location>
        <begin position="803"/>
        <end position="823"/>
    </location>
</feature>
<dbReference type="PANTHER" id="PTHR28027:SF2">
    <property type="entry name" value="TRANSCRIPTIONAL REGULATOR MIT1"/>
    <property type="match status" value="1"/>
</dbReference>
<feature type="region of interest" description="Disordered" evidence="1">
    <location>
        <begin position="373"/>
        <end position="412"/>
    </location>
</feature>
<organism evidence="2">
    <name type="scientific">Sporisorium scitamineum</name>
    <dbReference type="NCBI Taxonomy" id="49012"/>
    <lineage>
        <taxon>Eukaryota</taxon>
        <taxon>Fungi</taxon>
        <taxon>Dikarya</taxon>
        <taxon>Basidiomycota</taxon>
        <taxon>Ustilaginomycotina</taxon>
        <taxon>Ustilaginomycetes</taxon>
        <taxon>Ustilaginales</taxon>
        <taxon>Ustilaginaceae</taxon>
        <taxon>Sporisorium</taxon>
    </lineage>
</organism>
<feature type="region of interest" description="Disordered" evidence="1">
    <location>
        <begin position="694"/>
        <end position="726"/>
    </location>
</feature>